<evidence type="ECO:0000256" key="3">
    <source>
        <dbReference type="ARBA" id="ARBA00022777"/>
    </source>
</evidence>
<dbReference type="Gene3D" id="3.30.230.120">
    <property type="match status" value="1"/>
</dbReference>
<dbReference type="Pfam" id="PF08544">
    <property type="entry name" value="GHMP_kinases_C"/>
    <property type="match status" value="1"/>
</dbReference>
<dbReference type="PANTHER" id="PTHR32463:SF0">
    <property type="entry name" value="L-FUCOSE KINASE"/>
    <property type="match status" value="1"/>
</dbReference>
<dbReference type="PRINTS" id="PR00960">
    <property type="entry name" value="LMBPPROTEIN"/>
</dbReference>
<evidence type="ECO:0000259" key="7">
    <source>
        <dbReference type="Pfam" id="PF08544"/>
    </source>
</evidence>
<evidence type="ECO:0000313" key="8">
    <source>
        <dbReference type="EMBL" id="OGZ53394.1"/>
    </source>
</evidence>
<evidence type="ECO:0000256" key="4">
    <source>
        <dbReference type="ARBA" id="ARBA00022840"/>
    </source>
</evidence>
<dbReference type="InterPro" id="IPR036554">
    <property type="entry name" value="GHMP_kinase_C_sf"/>
</dbReference>
<evidence type="ECO:0000256" key="5">
    <source>
        <dbReference type="ARBA" id="ARBA00038121"/>
    </source>
</evidence>
<comment type="similarity">
    <text evidence="5">Belongs to the GHMP kinase family.</text>
</comment>
<dbReference type="PIRSF" id="PIRSF036406">
    <property type="entry name" value="Hept_kin"/>
    <property type="match status" value="1"/>
</dbReference>
<dbReference type="GO" id="GO:0050201">
    <property type="term" value="F:fucokinase activity"/>
    <property type="evidence" value="ECO:0007669"/>
    <property type="project" value="TreeGrafter"/>
</dbReference>
<feature type="domain" description="GHMP kinase C-terminal" evidence="7">
    <location>
        <begin position="227"/>
        <end position="300"/>
    </location>
</feature>
<dbReference type="SUPFAM" id="SSF54211">
    <property type="entry name" value="Ribosomal protein S5 domain 2-like"/>
    <property type="match status" value="1"/>
</dbReference>
<dbReference type="InterPro" id="IPR052203">
    <property type="entry name" value="GHMP_Kinase-Related"/>
</dbReference>
<sequence length="353" mass="37987">MIVVRAPMRISFVGGGTDQPNFYRKHGGAVISSAIDKFVYVVINRTPLIDKVSARYSISETVDHSSKLQHTRIKAALMDLGIEKGLEIASFASLPAKTGIGSSSSFSVALMKALHAYKGKKIDKREAAEAASRLEIELLGEPIGKQDQYAAAFGGFNVFTFNPDETVTVEPVLLDYKKRLELEDHLLVFFTGITRHASSVLTEQKSNIDKTTGTLKEMAAMVPDFKSSLVKGDFKRLGDLLHEGWLKKKGLASGISSSVIDGLYGAGMAAGAWGGKVLGAGGGGCVMFIAPLEKKAAIRSMVWDVARKNNLGDFQEIPVAFVQSGAEVLYNGDDLSQISPPKADPPMAENFKN</sequence>
<dbReference type="GO" id="GO:0005524">
    <property type="term" value="F:ATP binding"/>
    <property type="evidence" value="ECO:0007669"/>
    <property type="project" value="UniProtKB-KW"/>
</dbReference>
<dbReference type="InterPro" id="IPR014606">
    <property type="entry name" value="Heptose_7-P_kinase"/>
</dbReference>
<comment type="caution">
    <text evidence="8">The sequence shown here is derived from an EMBL/GenBank/DDBJ whole genome shotgun (WGS) entry which is preliminary data.</text>
</comment>
<evidence type="ECO:0008006" key="10">
    <source>
        <dbReference type="Google" id="ProtNLM"/>
    </source>
</evidence>
<keyword evidence="4" id="KW-0067">ATP-binding</keyword>
<dbReference type="InterPro" id="IPR013750">
    <property type="entry name" value="GHMP_kinase_C_dom"/>
</dbReference>
<dbReference type="InterPro" id="IPR020568">
    <property type="entry name" value="Ribosomal_Su5_D2-typ_SF"/>
</dbReference>
<proteinExistence type="inferred from homology"/>
<evidence type="ECO:0000313" key="9">
    <source>
        <dbReference type="Proteomes" id="UP000179106"/>
    </source>
</evidence>
<keyword evidence="2" id="KW-0547">Nucleotide-binding</keyword>
<dbReference type="GO" id="GO:0042352">
    <property type="term" value="P:GDP-L-fucose salvage"/>
    <property type="evidence" value="ECO:0007669"/>
    <property type="project" value="TreeGrafter"/>
</dbReference>
<keyword evidence="1" id="KW-0808">Transferase</keyword>
<dbReference type="AlphaFoldDB" id="A0A1G2GT78"/>
<dbReference type="InterPro" id="IPR006204">
    <property type="entry name" value="GHMP_kinase_N_dom"/>
</dbReference>
<evidence type="ECO:0000259" key="6">
    <source>
        <dbReference type="Pfam" id="PF00288"/>
    </source>
</evidence>
<name>A0A1G2GT78_9BACT</name>
<dbReference type="SUPFAM" id="SSF55060">
    <property type="entry name" value="GHMP Kinase, C-terminal domain"/>
    <property type="match status" value="1"/>
</dbReference>
<dbReference type="PANTHER" id="PTHR32463">
    <property type="entry name" value="L-FUCOSE KINASE"/>
    <property type="match status" value="1"/>
</dbReference>
<evidence type="ECO:0000256" key="1">
    <source>
        <dbReference type="ARBA" id="ARBA00022679"/>
    </source>
</evidence>
<dbReference type="InterPro" id="IPR001174">
    <property type="entry name" value="HddA/FKP"/>
</dbReference>
<accession>A0A1G2GT78</accession>
<dbReference type="Pfam" id="PF00288">
    <property type="entry name" value="GHMP_kinases_N"/>
    <property type="match status" value="1"/>
</dbReference>
<feature type="domain" description="GHMP kinase N-terminal" evidence="6">
    <location>
        <begin position="79"/>
        <end position="155"/>
    </location>
</feature>
<dbReference type="Proteomes" id="UP000179106">
    <property type="component" value="Unassembled WGS sequence"/>
</dbReference>
<organism evidence="8 9">
    <name type="scientific">Candidatus Ryanbacteria bacterium RIFCSPLOWO2_01_FULL_48_26</name>
    <dbReference type="NCBI Taxonomy" id="1802126"/>
    <lineage>
        <taxon>Bacteria</taxon>
        <taxon>Candidatus Ryaniibacteriota</taxon>
    </lineage>
</organism>
<reference evidence="8 9" key="1">
    <citation type="journal article" date="2016" name="Nat. Commun.">
        <title>Thousands of microbial genomes shed light on interconnected biogeochemical processes in an aquifer system.</title>
        <authorList>
            <person name="Anantharaman K."/>
            <person name="Brown C.T."/>
            <person name="Hug L.A."/>
            <person name="Sharon I."/>
            <person name="Castelle C.J."/>
            <person name="Probst A.J."/>
            <person name="Thomas B.C."/>
            <person name="Singh A."/>
            <person name="Wilkins M.J."/>
            <person name="Karaoz U."/>
            <person name="Brodie E.L."/>
            <person name="Williams K.H."/>
            <person name="Hubbard S.S."/>
            <person name="Banfield J.F."/>
        </authorList>
    </citation>
    <scope>NUCLEOTIDE SEQUENCE [LARGE SCALE GENOMIC DNA]</scope>
</reference>
<dbReference type="EMBL" id="MHNW01000020">
    <property type="protein sequence ID" value="OGZ53394.1"/>
    <property type="molecule type" value="Genomic_DNA"/>
</dbReference>
<gene>
    <name evidence="8" type="ORF">A3B25_02120</name>
</gene>
<protein>
    <recommendedName>
        <fullName evidence="10">GHMP kinase</fullName>
    </recommendedName>
</protein>
<keyword evidence="3" id="KW-0418">Kinase</keyword>
<evidence type="ECO:0000256" key="2">
    <source>
        <dbReference type="ARBA" id="ARBA00022741"/>
    </source>
</evidence>
<dbReference type="STRING" id="1802126.A3B25_02120"/>